<reference evidence="1" key="2">
    <citation type="submission" date="2025-09" db="UniProtKB">
        <authorList>
            <consortium name="EnsemblPlants"/>
        </authorList>
    </citation>
    <scope>IDENTIFICATION</scope>
</reference>
<keyword evidence="2" id="KW-1185">Reference proteome</keyword>
<evidence type="ECO:0000313" key="2">
    <source>
        <dbReference type="Proteomes" id="UP001732700"/>
    </source>
</evidence>
<sequence>MGEVRRHRRGSYNYRFKSLEIACFWTALGIIDSCCENGTNYLEELVDNGFLMKGCNNFENHYYVMHDLMHELSRSVSSQECHNISSSSFSADDIQQSIRHISITMENRYDDTIIEEMAKLKSRIDIGNLRTLMIFRNYEGKTARILEDTFKEIKCVRVLFINIYSLESLPLNFSKLIHLQYLKFGSLRCLGINLASALSKLYNLKFLDLQDCFNRFKLPKDINRLVNLRHFIVHGEHHSRVPEVGKMKHLHELKQFYVRRSVGFGLEELGRLTNLGGELSIHNLERVETKEEAIEAKLSMKRNLRELALVWSKNQPSIDADILDGGLKPHNNLRGLTIKGHGGAIGPSWLCGEISIKHLEFLTLEGVSWVTLPSFSQLTYLKVLRLKTIAGVRVVGPDFGTDRGKSFMHLKEVVFLDMPDLEKWVVEPNCHLFPMLGIITCVRCPNFHALPFFSEYSGPSTQDIAYPSLCSLYIKDCPKLSLPPMPHTSTLTSVDMHDTTGHMSYQKTKLILRSYRGALALHNLAKLESITISGGATIAWTDLQMLTSLLRLEVKECDCMLPSKLVALTGIARESTMQSMALISNPMSLTRLDLVDCKNLNVDGFSPLITVNLKELMVCNRKNSSRSIAEDLLSEVARTKSMLPAGSFQLETLTVDCISVVLVAPICSLVACTLQKLAIRYDQRAESFTEEEEKALQLLTSLQRLQFDDCPCLPSLPQGLHGLSSLRKLKVRDCPEIRSLPKHGLPTSLEKLNVDYCSAELQDQIEELKRTNGNLRVYA</sequence>
<dbReference type="EnsemblPlants" id="AVESA.00010b.r2.6AG1070300.1">
    <property type="protein sequence ID" value="AVESA.00010b.r2.6AG1070300.1.CDS"/>
    <property type="gene ID" value="AVESA.00010b.r2.6AG1070300"/>
</dbReference>
<proteinExistence type="predicted"/>
<name>A0ACD5YUN2_AVESA</name>
<organism evidence="1 2">
    <name type="scientific">Avena sativa</name>
    <name type="common">Oat</name>
    <dbReference type="NCBI Taxonomy" id="4498"/>
    <lineage>
        <taxon>Eukaryota</taxon>
        <taxon>Viridiplantae</taxon>
        <taxon>Streptophyta</taxon>
        <taxon>Embryophyta</taxon>
        <taxon>Tracheophyta</taxon>
        <taxon>Spermatophyta</taxon>
        <taxon>Magnoliopsida</taxon>
        <taxon>Liliopsida</taxon>
        <taxon>Poales</taxon>
        <taxon>Poaceae</taxon>
        <taxon>BOP clade</taxon>
        <taxon>Pooideae</taxon>
        <taxon>Poodae</taxon>
        <taxon>Poeae</taxon>
        <taxon>Poeae Chloroplast Group 1 (Aveneae type)</taxon>
        <taxon>Aveninae</taxon>
        <taxon>Avena</taxon>
    </lineage>
</organism>
<protein>
    <submittedName>
        <fullName evidence="1">Uncharacterized protein</fullName>
    </submittedName>
</protein>
<dbReference type="Proteomes" id="UP001732700">
    <property type="component" value="Chromosome 6A"/>
</dbReference>
<evidence type="ECO:0000313" key="1">
    <source>
        <dbReference type="EnsemblPlants" id="AVESA.00010b.r2.6AG1070300.1.CDS"/>
    </source>
</evidence>
<reference evidence="1" key="1">
    <citation type="submission" date="2021-05" db="EMBL/GenBank/DDBJ databases">
        <authorList>
            <person name="Scholz U."/>
            <person name="Mascher M."/>
            <person name="Fiebig A."/>
        </authorList>
    </citation>
    <scope>NUCLEOTIDE SEQUENCE [LARGE SCALE GENOMIC DNA]</scope>
</reference>
<accession>A0ACD5YUN2</accession>